<evidence type="ECO:0008006" key="3">
    <source>
        <dbReference type="Google" id="ProtNLM"/>
    </source>
</evidence>
<dbReference type="EMBL" id="ADGQ01000026">
    <property type="protein sequence ID" value="EFM65108.1"/>
    <property type="molecule type" value="Genomic_DNA"/>
</dbReference>
<reference evidence="1 2" key="1">
    <citation type="submission" date="2010-08" db="EMBL/GenBank/DDBJ databases">
        <authorList>
            <person name="Harkins D.M."/>
            <person name="Madupu R."/>
            <person name="Durkin A.S."/>
            <person name="Torralba M."/>
            <person name="Methe B."/>
            <person name="Sutton G.G."/>
            <person name="Nelson K.E."/>
        </authorList>
    </citation>
    <scope>NUCLEOTIDE SEQUENCE [LARGE SCALE GENOMIC DNA]</scope>
    <source>
        <strain evidence="1 2">DSM 17678</strain>
    </source>
</reference>
<gene>
    <name evidence="1" type="ORF">HMPREF0634_1432</name>
</gene>
<name>E0E1X0_9FIRM</name>
<dbReference type="SUPFAM" id="SSF48371">
    <property type="entry name" value="ARM repeat"/>
    <property type="match status" value="1"/>
</dbReference>
<organism evidence="1 2">
    <name type="scientific">Peptostreptococcus stomatis DSM 17678</name>
    <dbReference type="NCBI Taxonomy" id="596315"/>
    <lineage>
        <taxon>Bacteria</taxon>
        <taxon>Bacillati</taxon>
        <taxon>Bacillota</taxon>
        <taxon>Clostridia</taxon>
        <taxon>Peptostreptococcales</taxon>
        <taxon>Peptostreptococcaceae</taxon>
        <taxon>Peptostreptococcus</taxon>
    </lineage>
</organism>
<dbReference type="InterPro" id="IPR016024">
    <property type="entry name" value="ARM-type_fold"/>
</dbReference>
<evidence type="ECO:0000313" key="2">
    <source>
        <dbReference type="Proteomes" id="UP000003244"/>
    </source>
</evidence>
<evidence type="ECO:0000313" key="1">
    <source>
        <dbReference type="EMBL" id="EFM65108.1"/>
    </source>
</evidence>
<dbReference type="AlphaFoldDB" id="E0E1X0"/>
<accession>E0E1X0</accession>
<sequence length="267" mass="30870">MPDSTKKIKEEIEAEKSLRSSLSREDLEKIYIDLEKDNFPPDKRLRFIGDLSGSNEMGYHYELICKDWDKELNQHFEMGFEKHDRQGIEFLFKKLDKAEDKKIKIYTAYLIGQTLSKLKHRDFYLTFRSQLSSIIVSLLDTDKDILRQKLIIALGWVGSYKEIDLLATYMISDKDALCRAWSATSLMQMLFNGVSAKDLQEKTKLIFAKSLAEEKDLYACGLIVEAGQIIFGKKWITSSAVENKDSVKIEKGKKSALRFLEKLIKDL</sequence>
<proteinExistence type="predicted"/>
<dbReference type="Proteomes" id="UP000003244">
    <property type="component" value="Unassembled WGS sequence"/>
</dbReference>
<comment type="caution">
    <text evidence="1">The sequence shown here is derived from an EMBL/GenBank/DDBJ whole genome shotgun (WGS) entry which is preliminary data.</text>
</comment>
<dbReference type="OrthoDB" id="8847851at2"/>
<protein>
    <recommendedName>
        <fullName evidence="3">HEAT repeat protein</fullName>
    </recommendedName>
</protein>
<dbReference type="GeneID" id="84800204"/>
<dbReference type="RefSeq" id="WP_007788640.1">
    <property type="nucleotide sequence ID" value="NZ_ADGQ01000026.1"/>
</dbReference>
<keyword evidence="2" id="KW-1185">Reference proteome</keyword>
<dbReference type="Pfam" id="PF13646">
    <property type="entry name" value="HEAT_2"/>
    <property type="match status" value="1"/>
</dbReference>
<dbReference type="eggNOG" id="ENOG502Z93U">
    <property type="taxonomic scope" value="Bacteria"/>
</dbReference>